<comment type="caution">
    <text evidence="1">The sequence shown here is derived from an EMBL/GenBank/DDBJ whole genome shotgun (WGS) entry which is preliminary data.</text>
</comment>
<keyword evidence="2" id="KW-1185">Reference proteome</keyword>
<gene>
    <name evidence="1" type="ORF">EVAR_51628_1</name>
</gene>
<protein>
    <submittedName>
        <fullName evidence="1">Uncharacterized protein</fullName>
    </submittedName>
</protein>
<dbReference type="Proteomes" id="UP000299102">
    <property type="component" value="Unassembled WGS sequence"/>
</dbReference>
<organism evidence="1 2">
    <name type="scientific">Eumeta variegata</name>
    <name type="common">Bagworm moth</name>
    <name type="synonym">Eumeta japonica</name>
    <dbReference type="NCBI Taxonomy" id="151549"/>
    <lineage>
        <taxon>Eukaryota</taxon>
        <taxon>Metazoa</taxon>
        <taxon>Ecdysozoa</taxon>
        <taxon>Arthropoda</taxon>
        <taxon>Hexapoda</taxon>
        <taxon>Insecta</taxon>
        <taxon>Pterygota</taxon>
        <taxon>Neoptera</taxon>
        <taxon>Endopterygota</taxon>
        <taxon>Lepidoptera</taxon>
        <taxon>Glossata</taxon>
        <taxon>Ditrysia</taxon>
        <taxon>Tineoidea</taxon>
        <taxon>Psychidae</taxon>
        <taxon>Oiketicinae</taxon>
        <taxon>Eumeta</taxon>
    </lineage>
</organism>
<proteinExistence type="predicted"/>
<accession>A0A4C1YGQ4</accession>
<sequence length="192" mass="20900">MENRIRVETEYETGIRIKSVTGTEIRNSTTIKSENEIEIDSILKEIKKSGGRTGTVRGGRSTTDVPGLSCVAPPAGGTRETHDDAVLLNACGRVTMLCVSGAFTKQVAPNASHRKPRPCTLKTRTIFIGISRSTSPAFNVPFGAHVRRHPAANSSEVCAGVEISARKASRFSRKRVDLSRPRFVRLPHYDGP</sequence>
<reference evidence="1 2" key="1">
    <citation type="journal article" date="2019" name="Commun. Biol.">
        <title>The bagworm genome reveals a unique fibroin gene that provides high tensile strength.</title>
        <authorList>
            <person name="Kono N."/>
            <person name="Nakamura H."/>
            <person name="Ohtoshi R."/>
            <person name="Tomita M."/>
            <person name="Numata K."/>
            <person name="Arakawa K."/>
        </authorList>
    </citation>
    <scope>NUCLEOTIDE SEQUENCE [LARGE SCALE GENOMIC DNA]</scope>
</reference>
<name>A0A4C1YGQ4_EUMVA</name>
<evidence type="ECO:0000313" key="1">
    <source>
        <dbReference type="EMBL" id="GBP74230.1"/>
    </source>
</evidence>
<evidence type="ECO:0000313" key="2">
    <source>
        <dbReference type="Proteomes" id="UP000299102"/>
    </source>
</evidence>
<dbReference type="EMBL" id="BGZK01001200">
    <property type="protein sequence ID" value="GBP74230.1"/>
    <property type="molecule type" value="Genomic_DNA"/>
</dbReference>
<dbReference type="AlphaFoldDB" id="A0A4C1YGQ4"/>